<evidence type="ECO:0000259" key="9">
    <source>
        <dbReference type="Pfam" id="PF05617"/>
    </source>
</evidence>
<evidence type="ECO:0000256" key="4">
    <source>
        <dbReference type="ARBA" id="ARBA00022729"/>
    </source>
</evidence>
<protein>
    <recommendedName>
        <fullName evidence="9">Prolamin-like domain-containing protein</fullName>
    </recommendedName>
</protein>
<dbReference type="Proteomes" id="UP001291623">
    <property type="component" value="Unassembled WGS sequence"/>
</dbReference>
<accession>A0AAE1QZ30</accession>
<dbReference type="InterPro" id="IPR044711">
    <property type="entry name" value="EC11-15"/>
</dbReference>
<dbReference type="GO" id="GO:0009567">
    <property type="term" value="P:double fertilization forming a zygote and endosperm"/>
    <property type="evidence" value="ECO:0007669"/>
    <property type="project" value="InterPro"/>
</dbReference>
<evidence type="ECO:0000313" key="10">
    <source>
        <dbReference type="EMBL" id="KAK4340857.1"/>
    </source>
</evidence>
<evidence type="ECO:0000256" key="8">
    <source>
        <dbReference type="ARBA" id="ARBA00034484"/>
    </source>
</evidence>
<proteinExistence type="inferred from homology"/>
<dbReference type="GO" id="GO:0005576">
    <property type="term" value="C:extracellular region"/>
    <property type="evidence" value="ECO:0007669"/>
    <property type="project" value="UniProtKB-SubCell"/>
</dbReference>
<name>A0AAE1QZ30_9SOLA</name>
<dbReference type="PANTHER" id="PTHR35293">
    <property type="entry name" value="EGG CELL-SECRETED PROTEIN 1.5"/>
    <property type="match status" value="1"/>
</dbReference>
<evidence type="ECO:0000256" key="5">
    <source>
        <dbReference type="ARBA" id="ARBA00023279"/>
    </source>
</evidence>
<keyword evidence="3" id="KW-0964">Secreted</keyword>
<gene>
    <name evidence="10" type="ORF">RND71_039358</name>
</gene>
<keyword evidence="6" id="KW-0968">Cytoplasmic vesicle</keyword>
<evidence type="ECO:0000313" key="11">
    <source>
        <dbReference type="Proteomes" id="UP001291623"/>
    </source>
</evidence>
<sequence length="177" mass="19828">MATLYTPINNHIQNFTSPFPLLPIIPRILYFHTSHFKISFSEKQKKSMAPFKLPLILLVSWLLTTTIMATNLSKIKPGQDIAARLQVLEGENGGGEASMPVCWNALFEIKSCTNEIILFFFNGESYLGKDCCKAIRTITYNCWPSMLSSIGFTAEEVDILRGYCGAPEPESAVEFHV</sequence>
<comment type="similarity">
    <text evidence="8">Belongs to the plant egg cell-secreted peptide family.</text>
</comment>
<keyword evidence="5" id="KW-0278">Fertilization</keyword>
<evidence type="ECO:0000256" key="3">
    <source>
        <dbReference type="ARBA" id="ARBA00022525"/>
    </source>
</evidence>
<comment type="function">
    <text evidence="7">Involved in the regulation of gamete interactions during the double fertilization and to prevent multiple-pollen tube attraction; mediates the redistribution of the gamete fusogen HAP2/GCS1 to the cell surface after secretion upon sperm arrival.</text>
</comment>
<evidence type="ECO:0000256" key="7">
    <source>
        <dbReference type="ARBA" id="ARBA00034457"/>
    </source>
</evidence>
<evidence type="ECO:0000256" key="2">
    <source>
        <dbReference type="ARBA" id="ARBA00004613"/>
    </source>
</evidence>
<evidence type="ECO:0000256" key="1">
    <source>
        <dbReference type="ARBA" id="ARBA00004541"/>
    </source>
</evidence>
<evidence type="ECO:0000256" key="6">
    <source>
        <dbReference type="ARBA" id="ARBA00023329"/>
    </source>
</evidence>
<dbReference type="GO" id="GO:0031410">
    <property type="term" value="C:cytoplasmic vesicle"/>
    <property type="evidence" value="ECO:0007669"/>
    <property type="project" value="UniProtKB-SubCell"/>
</dbReference>
<comment type="caution">
    <text evidence="10">The sequence shown here is derived from an EMBL/GenBank/DDBJ whole genome shotgun (WGS) entry which is preliminary data.</text>
</comment>
<dbReference type="EMBL" id="JAVYJV010000022">
    <property type="protein sequence ID" value="KAK4340857.1"/>
    <property type="molecule type" value="Genomic_DNA"/>
</dbReference>
<dbReference type="PANTHER" id="PTHR35293:SF9">
    <property type="entry name" value="EGG CELL-SECRETED PROTEIN 1.4-LIKE"/>
    <property type="match status" value="1"/>
</dbReference>
<keyword evidence="11" id="KW-1185">Reference proteome</keyword>
<dbReference type="GO" id="GO:2000008">
    <property type="term" value="P:regulation of protein localization to cell surface"/>
    <property type="evidence" value="ECO:0007669"/>
    <property type="project" value="UniProtKB-ARBA"/>
</dbReference>
<dbReference type="InterPro" id="IPR008502">
    <property type="entry name" value="Prolamin-like"/>
</dbReference>
<dbReference type="AlphaFoldDB" id="A0AAE1QZ30"/>
<dbReference type="Pfam" id="PF05617">
    <property type="entry name" value="Prolamin_like"/>
    <property type="match status" value="1"/>
</dbReference>
<dbReference type="GO" id="GO:0080155">
    <property type="term" value="P:regulation of double fertilization forming a zygote and endosperm"/>
    <property type="evidence" value="ECO:0007669"/>
    <property type="project" value="UniProtKB-ARBA"/>
</dbReference>
<comment type="subcellular location">
    <subcellularLocation>
        <location evidence="1">Cytoplasmic vesicle</location>
    </subcellularLocation>
    <subcellularLocation>
        <location evidence="2">Secreted</location>
    </subcellularLocation>
</comment>
<keyword evidence="4" id="KW-0732">Signal</keyword>
<reference evidence="10" key="1">
    <citation type="submission" date="2023-12" db="EMBL/GenBank/DDBJ databases">
        <title>Genome assembly of Anisodus tanguticus.</title>
        <authorList>
            <person name="Wang Y.-J."/>
        </authorList>
    </citation>
    <scope>NUCLEOTIDE SEQUENCE</scope>
    <source>
        <strain evidence="10">KB-2021</strain>
        <tissue evidence="10">Leaf</tissue>
    </source>
</reference>
<organism evidence="10 11">
    <name type="scientific">Anisodus tanguticus</name>
    <dbReference type="NCBI Taxonomy" id="243964"/>
    <lineage>
        <taxon>Eukaryota</taxon>
        <taxon>Viridiplantae</taxon>
        <taxon>Streptophyta</taxon>
        <taxon>Embryophyta</taxon>
        <taxon>Tracheophyta</taxon>
        <taxon>Spermatophyta</taxon>
        <taxon>Magnoliopsida</taxon>
        <taxon>eudicotyledons</taxon>
        <taxon>Gunneridae</taxon>
        <taxon>Pentapetalae</taxon>
        <taxon>asterids</taxon>
        <taxon>lamiids</taxon>
        <taxon>Solanales</taxon>
        <taxon>Solanaceae</taxon>
        <taxon>Solanoideae</taxon>
        <taxon>Hyoscyameae</taxon>
        <taxon>Anisodus</taxon>
    </lineage>
</organism>
<feature type="domain" description="Prolamin-like" evidence="9">
    <location>
        <begin position="102"/>
        <end position="164"/>
    </location>
</feature>